<evidence type="ECO:0000256" key="1">
    <source>
        <dbReference type="SAM" id="Phobius"/>
    </source>
</evidence>
<gene>
    <name evidence="2" type="ORF">AB1I55_16400</name>
</gene>
<sequence length="148" mass="17332">MKSKKELNCWSFFMIVLLFPFVIVFYEITFMGKVGIFYTISLGVLLGSLYVMMDYHFKEAPLSLEINDLKKLRKGFYFKKIQRIVMIVMLISVAFLSFAVDLMNPDKISIEKPSIIFILFFSIKEIYEYLIEAKEVISEAESEVSMKK</sequence>
<keyword evidence="1" id="KW-0812">Transmembrane</keyword>
<evidence type="ECO:0000313" key="3">
    <source>
        <dbReference type="Proteomes" id="UP001554047"/>
    </source>
</evidence>
<evidence type="ECO:0000313" key="2">
    <source>
        <dbReference type="EMBL" id="MEW3467677.1"/>
    </source>
</evidence>
<accession>A0ABV3MGW1</accession>
<keyword evidence="3" id="KW-1185">Reference proteome</keyword>
<feature type="transmembrane region" description="Helical" evidence="1">
    <location>
        <begin position="7"/>
        <end position="28"/>
    </location>
</feature>
<keyword evidence="1" id="KW-0472">Membrane</keyword>
<organism evidence="2 3">
    <name type="scientific">Enterococcus entomosocium</name>
    <dbReference type="NCBI Taxonomy" id="3034352"/>
    <lineage>
        <taxon>Bacteria</taxon>
        <taxon>Bacillati</taxon>
        <taxon>Bacillota</taxon>
        <taxon>Bacilli</taxon>
        <taxon>Lactobacillales</taxon>
        <taxon>Enterococcaceae</taxon>
        <taxon>Enterococcus</taxon>
    </lineage>
</organism>
<reference evidence="2 3" key="1">
    <citation type="submission" date="2024-05" db="EMBL/GenBank/DDBJ databases">
        <title>Human gut microbiome strain richness.</title>
        <authorList>
            <person name="Chen-Liaw A."/>
        </authorList>
    </citation>
    <scope>NUCLEOTIDE SEQUENCE [LARGE SCALE GENOMIC DNA]</scope>
    <source>
        <strain evidence="2 3">J1100102st1_G3_J1100102_180507</strain>
    </source>
</reference>
<dbReference type="Proteomes" id="UP001554047">
    <property type="component" value="Unassembled WGS sequence"/>
</dbReference>
<feature type="transmembrane region" description="Helical" evidence="1">
    <location>
        <begin position="34"/>
        <end position="53"/>
    </location>
</feature>
<keyword evidence="1" id="KW-1133">Transmembrane helix</keyword>
<proteinExistence type="predicted"/>
<dbReference type="RefSeq" id="WP_196044590.1">
    <property type="nucleotide sequence ID" value="NZ_JBFDTA010000002.1"/>
</dbReference>
<name>A0ABV3MGW1_9ENTE</name>
<feature type="transmembrane region" description="Helical" evidence="1">
    <location>
        <begin position="81"/>
        <end position="100"/>
    </location>
</feature>
<protein>
    <submittedName>
        <fullName evidence="2">Uncharacterized protein</fullName>
    </submittedName>
</protein>
<comment type="caution">
    <text evidence="2">The sequence shown here is derived from an EMBL/GenBank/DDBJ whole genome shotgun (WGS) entry which is preliminary data.</text>
</comment>
<dbReference type="EMBL" id="JBFDTB010000040">
    <property type="protein sequence ID" value="MEW3467677.1"/>
    <property type="molecule type" value="Genomic_DNA"/>
</dbReference>